<dbReference type="InterPro" id="IPR009081">
    <property type="entry name" value="PP-bd_ACP"/>
</dbReference>
<dbReference type="Proteomes" id="UP001189429">
    <property type="component" value="Unassembled WGS sequence"/>
</dbReference>
<evidence type="ECO:0000313" key="5">
    <source>
        <dbReference type="EMBL" id="CAK0896047.1"/>
    </source>
</evidence>
<evidence type="ECO:0000259" key="4">
    <source>
        <dbReference type="PROSITE" id="PS51186"/>
    </source>
</evidence>
<dbReference type="PROSITE" id="PS51186">
    <property type="entry name" value="GNAT"/>
    <property type="match status" value="1"/>
</dbReference>
<feature type="non-terminal residue" evidence="5">
    <location>
        <position position="1"/>
    </location>
</feature>
<evidence type="ECO:0000256" key="2">
    <source>
        <dbReference type="ARBA" id="ARBA00022553"/>
    </source>
</evidence>
<dbReference type="Pfam" id="PF23525">
    <property type="entry name" value="Methyltransf_36"/>
    <property type="match status" value="1"/>
</dbReference>
<keyword evidence="2" id="KW-0597">Phosphoprotein</keyword>
<evidence type="ECO:0000256" key="3">
    <source>
        <dbReference type="SAM" id="MobiDB-lite"/>
    </source>
</evidence>
<dbReference type="InterPro" id="IPR016181">
    <property type="entry name" value="Acyl_CoA_acyltransferase"/>
</dbReference>
<dbReference type="SUPFAM" id="SSF55729">
    <property type="entry name" value="Acyl-CoA N-acyltransferases (Nat)"/>
    <property type="match status" value="1"/>
</dbReference>
<dbReference type="InterPro" id="IPR020806">
    <property type="entry name" value="PKS_PP-bd"/>
</dbReference>
<dbReference type="Gene3D" id="1.10.1200.10">
    <property type="entry name" value="ACP-like"/>
    <property type="match status" value="1"/>
</dbReference>
<dbReference type="InterPro" id="IPR036736">
    <property type="entry name" value="ACP-like_sf"/>
</dbReference>
<dbReference type="InterPro" id="IPR000182">
    <property type="entry name" value="GNAT_dom"/>
</dbReference>
<proteinExistence type="predicted"/>
<gene>
    <name evidence="5" type="ORF">PCOR1329_LOCUS74629</name>
</gene>
<evidence type="ECO:0000313" key="6">
    <source>
        <dbReference type="Proteomes" id="UP001189429"/>
    </source>
</evidence>
<comment type="caution">
    <text evidence="5">The sequence shown here is derived from an EMBL/GenBank/DDBJ whole genome shotgun (WGS) entry which is preliminary data.</text>
</comment>
<sequence>PFWLGLARSHGRGGAASARARLCGSWRPRGPGPARPGPRLDLLPAAPGVRRPSRLAEPLCQGRLSAAQLATRAGVREAPLRLVLRACGVLGYVSLDRAAGTYSANRGPELEALLALLGPRGPLAEALSGVYRRAAPPFRVPSDAARYCLSVWSQHRPAWRQQGRSAALLPLLLDGVALTPLLVSMTYFARWDDRGGDAEERTRAAEADFGELDPDLHDAFLSMCEGVGVRVLKGPGTLRVPVQSLEALTACYCMYVPASLASLLAGFGGTLLEDASWDPTRPISAAACHKMLHAVGSRAWHLPLYEGMLRQIGHAFGTGDVHSQPKFVVVAGAGDSCLLSQIHDYIKEHTARGRLLEEHPVVMVAVDPDLRARTAAAVRLAQRRVPHKVLDGAAEMTDGLAQLLERSGVQLDRALHVHAFLHAWPHVAPRKRLDPALEAFARAALADAACTDASGRPVSAEALFGALVEHFERWHGVLHGSAGLCLVEAVLSDVPTGRQFLSEHAAFSHEIVQSLSRKGMVSPSALCMAAAAAGLLPADARTVQAHPAESRHCCAVNLRLVARPFRVRLAMASDLPDLVRLELVAWEEHLRTPREGLRRRLEAAPLANYVCELDGRVVAVLYTQRVSDLGAVQGQQFQRASDAHAPGGRHVQLLSIAADPGRVGLGLGSELRQLALLLARLDPGTDSVCAVTRAKGSEFRGFAGSMEAYLAEHVAGRRVDPIVNFHTSFGARFVRLVAGFRPEDVDNQGIGVLIQYNVQELSRMTGSSEAAPDAPAGTALERHMPSGELLAQIMERLGYEVDHENPSRGFFDYGMDSLELVRMQNSVCGALGMQLPATLVLDFPSYEALEDELDRRRGTGSYARGEGWKQEPVGLGSAAEGPEDGAQTVWSSLTARDVVAIQGECRAVYSTAAYQKRFGDYARRCYPDMAMYCLAIEPVLCEVEGPILLERGLVAATDFATVQQARTELAGRALKFWASVPELRSRANGIAHLTKVDQIWS</sequence>
<dbReference type="Gene3D" id="3.40.630.30">
    <property type="match status" value="1"/>
</dbReference>
<feature type="region of interest" description="Disordered" evidence="3">
    <location>
        <begin position="858"/>
        <end position="884"/>
    </location>
</feature>
<feature type="domain" description="N-acetyltransferase" evidence="4">
    <location>
        <begin position="565"/>
        <end position="759"/>
    </location>
</feature>
<name>A0ABN9XDW9_9DINO</name>
<accession>A0ABN9XDW9</accession>
<dbReference type="EMBL" id="CAUYUJ010020132">
    <property type="protein sequence ID" value="CAK0896047.1"/>
    <property type="molecule type" value="Genomic_DNA"/>
</dbReference>
<keyword evidence="1" id="KW-0596">Phosphopantetheine</keyword>
<organism evidence="5 6">
    <name type="scientific">Prorocentrum cordatum</name>
    <dbReference type="NCBI Taxonomy" id="2364126"/>
    <lineage>
        <taxon>Eukaryota</taxon>
        <taxon>Sar</taxon>
        <taxon>Alveolata</taxon>
        <taxon>Dinophyceae</taxon>
        <taxon>Prorocentrales</taxon>
        <taxon>Prorocentraceae</taxon>
        <taxon>Prorocentrum</taxon>
    </lineage>
</organism>
<protein>
    <recommendedName>
        <fullName evidence="4">N-acetyltransferase domain-containing protein</fullName>
    </recommendedName>
</protein>
<dbReference type="InterPro" id="IPR056393">
    <property type="entry name" value="AprA-like_MT2"/>
</dbReference>
<reference evidence="5" key="1">
    <citation type="submission" date="2023-10" db="EMBL/GenBank/DDBJ databases">
        <authorList>
            <person name="Chen Y."/>
            <person name="Shah S."/>
            <person name="Dougan E. K."/>
            <person name="Thang M."/>
            <person name="Chan C."/>
        </authorList>
    </citation>
    <scope>NUCLEOTIDE SEQUENCE [LARGE SCALE GENOMIC DNA]</scope>
</reference>
<dbReference type="SMART" id="SM00823">
    <property type="entry name" value="PKS_PP"/>
    <property type="match status" value="1"/>
</dbReference>
<dbReference type="Pfam" id="PF00550">
    <property type="entry name" value="PP-binding"/>
    <property type="match status" value="1"/>
</dbReference>
<dbReference type="SUPFAM" id="SSF47336">
    <property type="entry name" value="ACP-like"/>
    <property type="match status" value="1"/>
</dbReference>
<keyword evidence="6" id="KW-1185">Reference proteome</keyword>
<evidence type="ECO:0000256" key="1">
    <source>
        <dbReference type="ARBA" id="ARBA00022450"/>
    </source>
</evidence>